<dbReference type="AlphaFoldDB" id="E0VF92"/>
<protein>
    <submittedName>
        <fullName evidence="1 2">Uncharacterized protein</fullName>
    </submittedName>
</protein>
<dbReference type="Proteomes" id="UP000009046">
    <property type="component" value="Unassembled WGS sequence"/>
</dbReference>
<keyword evidence="3" id="KW-1185">Reference proteome</keyword>
<organism>
    <name type="scientific">Pediculus humanus subsp. corporis</name>
    <name type="common">Body louse</name>
    <dbReference type="NCBI Taxonomy" id="121224"/>
    <lineage>
        <taxon>Eukaryota</taxon>
        <taxon>Metazoa</taxon>
        <taxon>Ecdysozoa</taxon>
        <taxon>Arthropoda</taxon>
        <taxon>Hexapoda</taxon>
        <taxon>Insecta</taxon>
        <taxon>Pterygota</taxon>
        <taxon>Neoptera</taxon>
        <taxon>Paraneoptera</taxon>
        <taxon>Psocodea</taxon>
        <taxon>Troctomorpha</taxon>
        <taxon>Phthiraptera</taxon>
        <taxon>Anoplura</taxon>
        <taxon>Pediculidae</taxon>
        <taxon>Pediculus</taxon>
    </lineage>
</organism>
<dbReference type="InParanoid" id="E0VF92"/>
<gene>
    <name evidence="2" type="primary">8236438</name>
    <name evidence="1" type="ORF">Phum_PHUM151300</name>
</gene>
<reference evidence="2" key="3">
    <citation type="submission" date="2020-05" db="UniProtKB">
        <authorList>
            <consortium name="EnsemblMetazoa"/>
        </authorList>
    </citation>
    <scope>IDENTIFICATION</scope>
    <source>
        <strain evidence="2">USDA</strain>
    </source>
</reference>
<sequence>MHSKVCPLCNTKFYSAKKGNTFLRLATGYNSNNYYSSEEMSFRTSTPIAEIEDTVLNNSDSVNDFFYKIWKNGLRSDSRLRLKSSMDKEKNEQKIFLQQQPTTQVIYFNTIMCQQILPMPCGYSQPVGYREDGTFGVLPFYWPYYVE</sequence>
<reference evidence="1" key="2">
    <citation type="submission" date="2007-04" db="EMBL/GenBank/DDBJ databases">
        <title>The genome of the human body louse.</title>
        <authorList>
            <consortium name="The Human Body Louse Genome Consortium"/>
            <person name="Kirkness E."/>
            <person name="Walenz B."/>
            <person name="Hass B."/>
            <person name="Bruggner R."/>
            <person name="Strausberg R."/>
        </authorList>
    </citation>
    <scope>NUCLEOTIDE SEQUENCE</scope>
    <source>
        <strain evidence="1">USDA</strain>
    </source>
</reference>
<dbReference type="CTD" id="8236438"/>
<evidence type="ECO:0000313" key="2">
    <source>
        <dbReference type="EnsemblMetazoa" id="PHUM151300-PA"/>
    </source>
</evidence>
<name>E0VF92_PEDHC</name>
<evidence type="ECO:0000313" key="3">
    <source>
        <dbReference type="Proteomes" id="UP000009046"/>
    </source>
</evidence>
<reference evidence="1" key="1">
    <citation type="submission" date="2007-04" db="EMBL/GenBank/DDBJ databases">
        <title>Annotation of Pediculus humanus corporis strain USDA.</title>
        <authorList>
            <person name="Kirkness E."/>
            <person name="Hannick L."/>
            <person name="Hass B."/>
            <person name="Bruggner R."/>
            <person name="Lawson D."/>
            <person name="Bidwell S."/>
            <person name="Joardar V."/>
            <person name="Caler E."/>
            <person name="Walenz B."/>
            <person name="Inman J."/>
            <person name="Schobel S."/>
            <person name="Galinsky K."/>
            <person name="Amedeo P."/>
            <person name="Strausberg R."/>
        </authorList>
    </citation>
    <scope>NUCLEOTIDE SEQUENCE</scope>
    <source>
        <strain evidence="1">USDA</strain>
    </source>
</reference>
<proteinExistence type="predicted"/>
<dbReference type="GeneID" id="8236438"/>
<dbReference type="EMBL" id="AAZO01001763">
    <property type="status" value="NOT_ANNOTATED_CDS"/>
    <property type="molecule type" value="Genomic_DNA"/>
</dbReference>
<dbReference type="EMBL" id="DS235107">
    <property type="protein sequence ID" value="EEB12048.1"/>
    <property type="molecule type" value="Genomic_DNA"/>
</dbReference>
<dbReference type="RefSeq" id="XP_002424786.1">
    <property type="nucleotide sequence ID" value="XM_002424741.1"/>
</dbReference>
<dbReference type="KEGG" id="phu:Phum_PHUM151300"/>
<dbReference type="EnsemblMetazoa" id="PHUM151300-RA">
    <property type="protein sequence ID" value="PHUM151300-PA"/>
    <property type="gene ID" value="PHUM151300"/>
</dbReference>
<dbReference type="VEuPathDB" id="VectorBase:PHUM151300"/>
<dbReference type="HOGENOM" id="CLU_1770294_0_0_1"/>
<evidence type="ECO:0000313" key="1">
    <source>
        <dbReference type="EMBL" id="EEB12048.1"/>
    </source>
</evidence>
<accession>E0VF92</accession>